<dbReference type="AlphaFoldDB" id="A0A6M1S4F0"/>
<name>A0A6M1S4F0_9HYPH</name>
<protein>
    <submittedName>
        <fullName evidence="1">IS6 family transposase</fullName>
    </submittedName>
</protein>
<keyword evidence="2" id="KW-1185">Reference proteome</keyword>
<gene>
    <name evidence="1" type="ORF">G6N76_19940</name>
</gene>
<accession>A0A6M1S4F0</accession>
<comment type="caution">
    <text evidence="1">The sequence shown here is derived from an EMBL/GenBank/DDBJ whole genome shotgun (WGS) entry which is preliminary data.</text>
</comment>
<feature type="non-terminal residue" evidence="1">
    <location>
        <position position="1"/>
    </location>
</feature>
<proteinExistence type="predicted"/>
<sequence length="42" mass="4731">TIAGFEAMLWLRKGFGFSGDWTVNDQNDLLGRIFGLQKVNKS</sequence>
<organism evidence="1 2">
    <name type="scientific">Rhizobium daejeonense</name>
    <dbReference type="NCBI Taxonomy" id="240521"/>
    <lineage>
        <taxon>Bacteria</taxon>
        <taxon>Pseudomonadati</taxon>
        <taxon>Pseudomonadota</taxon>
        <taxon>Alphaproteobacteria</taxon>
        <taxon>Hyphomicrobiales</taxon>
        <taxon>Rhizobiaceae</taxon>
        <taxon>Rhizobium/Agrobacterium group</taxon>
        <taxon>Rhizobium</taxon>
    </lineage>
</organism>
<reference evidence="1 2" key="1">
    <citation type="submission" date="2020-02" db="EMBL/GenBank/DDBJ databases">
        <title>Genome sequence of the type strain CCBAU10050 of Rhizobium daejeonense.</title>
        <authorList>
            <person name="Gao J."/>
            <person name="Sun J."/>
        </authorList>
    </citation>
    <scope>NUCLEOTIDE SEQUENCE [LARGE SCALE GENOMIC DNA]</scope>
    <source>
        <strain evidence="1 2">CCBAU10050</strain>
    </source>
</reference>
<evidence type="ECO:0000313" key="2">
    <source>
        <dbReference type="Proteomes" id="UP000477849"/>
    </source>
</evidence>
<dbReference type="Proteomes" id="UP000477849">
    <property type="component" value="Unassembled WGS sequence"/>
</dbReference>
<dbReference type="EMBL" id="JAAKZH010000007">
    <property type="protein sequence ID" value="NGO65945.1"/>
    <property type="molecule type" value="Genomic_DNA"/>
</dbReference>
<evidence type="ECO:0000313" key="1">
    <source>
        <dbReference type="EMBL" id="NGO65945.1"/>
    </source>
</evidence>